<dbReference type="OrthoDB" id="10484360at2759"/>
<sequence length="144" mass="15846">MPTSVDNTHTSPRISRLRWRGSEWFRWFEFILRGVVFFVCLVALILPIIISVTIKHNLGISYAAAVYGLIVNGIELVLLYLEPQNNDASFCFAWGDFLAIPLFAFGSVGAFADGGDWSGDRPLDDAPYEGPLPVPEGWLLAGAA</sequence>
<dbReference type="Proteomes" id="UP000566819">
    <property type="component" value="Unassembled WGS sequence"/>
</dbReference>
<feature type="transmembrane region" description="Helical" evidence="1">
    <location>
        <begin position="93"/>
        <end position="112"/>
    </location>
</feature>
<organism evidence="2 3">
    <name type="scientific">Cudoniella acicularis</name>
    <dbReference type="NCBI Taxonomy" id="354080"/>
    <lineage>
        <taxon>Eukaryota</taxon>
        <taxon>Fungi</taxon>
        <taxon>Dikarya</taxon>
        <taxon>Ascomycota</taxon>
        <taxon>Pezizomycotina</taxon>
        <taxon>Leotiomycetes</taxon>
        <taxon>Helotiales</taxon>
        <taxon>Tricladiaceae</taxon>
        <taxon>Cudoniella</taxon>
    </lineage>
</organism>
<dbReference type="AlphaFoldDB" id="A0A8H4RGI6"/>
<protein>
    <submittedName>
        <fullName evidence="2">Uncharacterized protein</fullName>
    </submittedName>
</protein>
<keyword evidence="1" id="KW-0472">Membrane</keyword>
<proteinExistence type="predicted"/>
<reference evidence="2 3" key="1">
    <citation type="submission" date="2020-03" db="EMBL/GenBank/DDBJ databases">
        <title>Draft Genome Sequence of Cudoniella acicularis.</title>
        <authorList>
            <person name="Buettner E."/>
            <person name="Kellner H."/>
        </authorList>
    </citation>
    <scope>NUCLEOTIDE SEQUENCE [LARGE SCALE GENOMIC DNA]</scope>
    <source>
        <strain evidence="2 3">DSM 108380</strain>
    </source>
</reference>
<evidence type="ECO:0000313" key="2">
    <source>
        <dbReference type="EMBL" id="KAF4629660.1"/>
    </source>
</evidence>
<keyword evidence="1" id="KW-0812">Transmembrane</keyword>
<evidence type="ECO:0000256" key="1">
    <source>
        <dbReference type="SAM" id="Phobius"/>
    </source>
</evidence>
<evidence type="ECO:0000313" key="3">
    <source>
        <dbReference type="Proteomes" id="UP000566819"/>
    </source>
</evidence>
<dbReference type="EMBL" id="JAAMPI010000645">
    <property type="protein sequence ID" value="KAF4629660.1"/>
    <property type="molecule type" value="Genomic_DNA"/>
</dbReference>
<keyword evidence="1" id="KW-1133">Transmembrane helix</keyword>
<accession>A0A8H4RGI6</accession>
<gene>
    <name evidence="2" type="ORF">G7Y89_g8485</name>
</gene>
<comment type="caution">
    <text evidence="2">The sequence shown here is derived from an EMBL/GenBank/DDBJ whole genome shotgun (WGS) entry which is preliminary data.</text>
</comment>
<keyword evidence="3" id="KW-1185">Reference proteome</keyword>
<name>A0A8H4RGI6_9HELO</name>
<feature type="transmembrane region" description="Helical" evidence="1">
    <location>
        <begin position="30"/>
        <end position="54"/>
    </location>
</feature>
<feature type="transmembrane region" description="Helical" evidence="1">
    <location>
        <begin position="60"/>
        <end position="81"/>
    </location>
</feature>